<proteinExistence type="inferred from homology"/>
<dbReference type="CDD" id="cd07448">
    <property type="entry name" value="CRD_FZ4"/>
    <property type="match status" value="1"/>
</dbReference>
<comment type="caution">
    <text evidence="21">The sequence shown here is derived from an EMBL/GenBank/DDBJ whole genome shotgun (WGS) entry which is preliminary data.</text>
</comment>
<dbReference type="PROSITE" id="PS50261">
    <property type="entry name" value="G_PROTEIN_RECEP_F2_4"/>
    <property type="match status" value="1"/>
</dbReference>
<evidence type="ECO:0000256" key="11">
    <source>
        <dbReference type="ARBA" id="ARBA00023157"/>
    </source>
</evidence>
<dbReference type="InterPro" id="IPR041765">
    <property type="entry name" value="FZ4_CRD"/>
</dbReference>
<evidence type="ECO:0000256" key="17">
    <source>
        <dbReference type="SAM" id="Phobius"/>
    </source>
</evidence>
<evidence type="ECO:0000256" key="1">
    <source>
        <dbReference type="ARBA" id="ARBA00004141"/>
    </source>
</evidence>
<keyword evidence="22" id="KW-1185">Reference proteome</keyword>
<evidence type="ECO:0000313" key="21">
    <source>
        <dbReference type="EMBL" id="KAK0178352.1"/>
    </source>
</evidence>
<evidence type="ECO:0000259" key="20">
    <source>
        <dbReference type="PROSITE" id="PS50261"/>
    </source>
</evidence>
<dbReference type="AlphaFoldDB" id="A0AA39FYS6"/>
<dbReference type="GO" id="GO:0005886">
    <property type="term" value="C:plasma membrane"/>
    <property type="evidence" value="ECO:0007669"/>
    <property type="project" value="TreeGrafter"/>
</dbReference>
<evidence type="ECO:0000256" key="5">
    <source>
        <dbReference type="ARBA" id="ARBA00022687"/>
    </source>
</evidence>
<keyword evidence="6 17" id="KW-0812">Transmembrane</keyword>
<dbReference type="SMART" id="SM00063">
    <property type="entry name" value="FRI"/>
    <property type="match status" value="1"/>
</dbReference>
<keyword evidence="9" id="KW-0297">G-protein coupled receptor</keyword>
<reference evidence="21" key="1">
    <citation type="journal article" date="2023" name="bioRxiv">
        <title>Scaffold-level genome assemblies of two parasitoid biocontrol wasps reveal the parthenogenesis mechanism and an associated novel virus.</title>
        <authorList>
            <person name="Inwood S."/>
            <person name="Skelly J."/>
            <person name="Guhlin J."/>
            <person name="Harrop T."/>
            <person name="Goldson S."/>
            <person name="Dearden P."/>
        </authorList>
    </citation>
    <scope>NUCLEOTIDE SEQUENCE</scope>
    <source>
        <strain evidence="21">Irish</strain>
        <tissue evidence="21">Whole body</tissue>
    </source>
</reference>
<dbReference type="InterPro" id="IPR020067">
    <property type="entry name" value="Frizzled_dom"/>
</dbReference>
<feature type="disulfide bond" evidence="15">
    <location>
        <begin position="29"/>
        <end position="75"/>
    </location>
</feature>
<dbReference type="GO" id="GO:0042813">
    <property type="term" value="F:Wnt receptor activity"/>
    <property type="evidence" value="ECO:0007669"/>
    <property type="project" value="TreeGrafter"/>
</dbReference>
<name>A0AA39FYS6_9HYME</name>
<feature type="domain" description="FZ" evidence="19">
    <location>
        <begin position="19"/>
        <end position="137"/>
    </location>
</feature>
<evidence type="ECO:0000256" key="7">
    <source>
        <dbReference type="ARBA" id="ARBA00022729"/>
    </source>
</evidence>
<evidence type="ECO:0000256" key="3">
    <source>
        <dbReference type="ARBA" id="ARBA00018149"/>
    </source>
</evidence>
<accession>A0AA39FYS6</accession>
<evidence type="ECO:0000259" key="19">
    <source>
        <dbReference type="PROSITE" id="PS50038"/>
    </source>
</evidence>
<dbReference type="GO" id="GO:0004930">
    <property type="term" value="F:G protein-coupled receptor activity"/>
    <property type="evidence" value="ECO:0007669"/>
    <property type="project" value="UniProtKB-KW"/>
</dbReference>
<dbReference type="FunFam" id="1.10.2000.10:FF:000008">
    <property type="entry name" value="Frizzled receptor 4"/>
    <property type="match status" value="1"/>
</dbReference>
<dbReference type="SMART" id="SM01330">
    <property type="entry name" value="Frizzled"/>
    <property type="match status" value="1"/>
</dbReference>
<reference evidence="21" key="2">
    <citation type="submission" date="2023-03" db="EMBL/GenBank/DDBJ databases">
        <authorList>
            <person name="Inwood S.N."/>
            <person name="Skelly J.G."/>
            <person name="Guhlin J."/>
            <person name="Harrop T.W.R."/>
            <person name="Goldson S.G."/>
            <person name="Dearden P.K."/>
        </authorList>
    </citation>
    <scope>NUCLEOTIDE SEQUENCE</scope>
    <source>
        <strain evidence="21">Irish</strain>
        <tissue evidence="21">Whole body</tissue>
    </source>
</reference>
<dbReference type="GO" id="GO:0060070">
    <property type="term" value="P:canonical Wnt signaling pathway"/>
    <property type="evidence" value="ECO:0007669"/>
    <property type="project" value="TreeGrafter"/>
</dbReference>
<dbReference type="InterPro" id="IPR017981">
    <property type="entry name" value="GPCR_2-like_7TM"/>
</dbReference>
<feature type="transmembrane region" description="Helical" evidence="17">
    <location>
        <begin position="379"/>
        <end position="402"/>
    </location>
</feature>
<evidence type="ECO:0000256" key="9">
    <source>
        <dbReference type="ARBA" id="ARBA00023040"/>
    </source>
</evidence>
<dbReference type="GO" id="GO:0035567">
    <property type="term" value="P:non-canonical Wnt signaling pathway"/>
    <property type="evidence" value="ECO:0007669"/>
    <property type="project" value="TreeGrafter"/>
</dbReference>
<keyword evidence="14" id="KW-0807">Transducer</keyword>
<dbReference type="PANTHER" id="PTHR11309:SF23">
    <property type="entry name" value="FRIZZLED-4"/>
    <property type="match status" value="1"/>
</dbReference>
<keyword evidence="4" id="KW-0217">Developmental protein</keyword>
<dbReference type="PANTHER" id="PTHR11309">
    <property type="entry name" value="FRIZZLED"/>
    <property type="match status" value="1"/>
</dbReference>
<gene>
    <name evidence="21" type="ORF">PV328_002309</name>
</gene>
<organism evidence="21 22">
    <name type="scientific">Microctonus aethiopoides</name>
    <dbReference type="NCBI Taxonomy" id="144406"/>
    <lineage>
        <taxon>Eukaryota</taxon>
        <taxon>Metazoa</taxon>
        <taxon>Ecdysozoa</taxon>
        <taxon>Arthropoda</taxon>
        <taxon>Hexapoda</taxon>
        <taxon>Insecta</taxon>
        <taxon>Pterygota</taxon>
        <taxon>Neoptera</taxon>
        <taxon>Endopterygota</taxon>
        <taxon>Hymenoptera</taxon>
        <taxon>Apocrita</taxon>
        <taxon>Ichneumonoidea</taxon>
        <taxon>Braconidae</taxon>
        <taxon>Euphorinae</taxon>
        <taxon>Microctonus</taxon>
    </lineage>
</organism>
<evidence type="ECO:0000256" key="6">
    <source>
        <dbReference type="ARBA" id="ARBA00022692"/>
    </source>
</evidence>
<protein>
    <recommendedName>
        <fullName evidence="3">Frizzled-4</fullName>
    </recommendedName>
</protein>
<keyword evidence="8 17" id="KW-1133">Transmembrane helix</keyword>
<evidence type="ECO:0000256" key="2">
    <source>
        <dbReference type="ARBA" id="ARBA00008077"/>
    </source>
</evidence>
<dbReference type="Proteomes" id="UP001168990">
    <property type="component" value="Unassembled WGS sequence"/>
</dbReference>
<feature type="disulfide bond" evidence="15">
    <location>
        <begin position="66"/>
        <end position="104"/>
    </location>
</feature>
<keyword evidence="5" id="KW-0879">Wnt signaling pathway</keyword>
<sequence length="671" mass="75833">MWWRILIIILMQRISCIYGACEPIKIEMCRGLGYNVTAMPNFVGHEIQSDAEFTLQTFSPLIQYGCSAQLHLFLCSVYAPMCTEKVSSPIGPCRGLCEQVRARCSPILQGFGFPWPTALNCSKFPPKNNHQHMCMEGPGEPGPINSVQTAGTGNGPWSCSEYANAGKYIFLNRSGKCAAICDADILWSHREKRLVDAWMAVFVTICLVSFVAGILTLLKAKKHRGSMSTGESALAYLVMCHAAVGMGYIVRLAAGRLAVTCTPVISLNPQDQVVIVQQQDHQTQTHQEQLQLHHDYQHHQEQHLHHQQPQQLQHYYLTHDGLTNPYCTIVFLLLYYFGSAASVWWVVLCTWWCIAARKWNRSTGCNFSKNNDDGFGSQYCFSILGAIAAWSFPAVHTVIVLITRDVDADELMGNCFVGQQNTRSLLLLVLTPQCVYLFTGMIFLIFGIVPFLRQSRQLTTTLSPILNTIHPMNPLVTRREATSFAKLHKKQRIILIRFGVFAYFYAMAMICITSVTFYEWWGRDSWLKAREPSSIPRIPSRPQFYLFILKLVVFLSAGATAAGWIWFPNLIRIWKKMPLPYSNKDSGNHKYHPHALIPVIHSCQTNASVRPVTFCQIHHHHHLSGDLTGSSSIAEQQHYSMVSGTENSPRRSHKSRRKSARKYRSGSETQV</sequence>
<evidence type="ECO:0000256" key="8">
    <source>
        <dbReference type="ARBA" id="ARBA00022989"/>
    </source>
</evidence>
<evidence type="ECO:0000256" key="13">
    <source>
        <dbReference type="ARBA" id="ARBA00023180"/>
    </source>
</evidence>
<dbReference type="GO" id="GO:0017147">
    <property type="term" value="F:Wnt-protein binding"/>
    <property type="evidence" value="ECO:0007669"/>
    <property type="project" value="TreeGrafter"/>
</dbReference>
<keyword evidence="12" id="KW-0675">Receptor</keyword>
<evidence type="ECO:0000256" key="14">
    <source>
        <dbReference type="ARBA" id="ARBA00023224"/>
    </source>
</evidence>
<feature type="domain" description="G-protein coupled receptors family 2 profile 2" evidence="20">
    <location>
        <begin position="195"/>
        <end position="569"/>
    </location>
</feature>
<keyword evidence="13" id="KW-0325">Glycoprotein</keyword>
<feature type="transmembrane region" description="Helical" evidence="17">
    <location>
        <begin position="494"/>
        <end position="518"/>
    </location>
</feature>
<evidence type="ECO:0000256" key="16">
    <source>
        <dbReference type="SAM" id="MobiDB-lite"/>
    </source>
</evidence>
<dbReference type="Pfam" id="PF01534">
    <property type="entry name" value="Frizzled"/>
    <property type="match status" value="1"/>
</dbReference>
<evidence type="ECO:0000313" key="22">
    <source>
        <dbReference type="Proteomes" id="UP001168990"/>
    </source>
</evidence>
<feature type="disulfide bond" evidence="15">
    <location>
        <begin position="93"/>
        <end position="134"/>
    </location>
</feature>
<feature type="region of interest" description="Disordered" evidence="16">
    <location>
        <begin position="640"/>
        <end position="671"/>
    </location>
</feature>
<feature type="transmembrane region" description="Helical" evidence="17">
    <location>
        <begin position="329"/>
        <end position="354"/>
    </location>
</feature>
<dbReference type="InterPro" id="IPR000539">
    <property type="entry name" value="Frizzled/Smoothened_7TM"/>
</dbReference>
<keyword evidence="7 18" id="KW-0732">Signal</keyword>
<keyword evidence="10 17" id="KW-0472">Membrane</keyword>
<dbReference type="InterPro" id="IPR036790">
    <property type="entry name" value="Frizzled_dom_sf"/>
</dbReference>
<dbReference type="PROSITE" id="PS50038">
    <property type="entry name" value="FZ"/>
    <property type="match status" value="1"/>
</dbReference>
<dbReference type="SUPFAM" id="SSF63501">
    <property type="entry name" value="Frizzled cysteine-rich domain"/>
    <property type="match status" value="1"/>
</dbReference>
<evidence type="ECO:0000256" key="18">
    <source>
        <dbReference type="SAM" id="SignalP"/>
    </source>
</evidence>
<dbReference type="Gene3D" id="1.10.2000.10">
    <property type="entry name" value="Frizzled cysteine-rich domain"/>
    <property type="match status" value="1"/>
</dbReference>
<evidence type="ECO:0000256" key="15">
    <source>
        <dbReference type="PROSITE-ProRule" id="PRU00090"/>
    </source>
</evidence>
<feature type="disulfide bond" evidence="15">
    <location>
        <begin position="21"/>
        <end position="82"/>
    </location>
</feature>
<feature type="compositionally biased region" description="Basic residues" evidence="16">
    <location>
        <begin position="650"/>
        <end position="664"/>
    </location>
</feature>
<dbReference type="EMBL" id="JAQQBS010000001">
    <property type="protein sequence ID" value="KAK0178352.1"/>
    <property type="molecule type" value="Genomic_DNA"/>
</dbReference>
<evidence type="ECO:0000256" key="10">
    <source>
        <dbReference type="ARBA" id="ARBA00023136"/>
    </source>
</evidence>
<feature type="transmembrane region" description="Helical" evidence="17">
    <location>
        <begin position="230"/>
        <end position="250"/>
    </location>
</feature>
<evidence type="ECO:0000256" key="12">
    <source>
        <dbReference type="ARBA" id="ARBA00023170"/>
    </source>
</evidence>
<feature type="disulfide bond" evidence="15">
    <location>
        <begin position="97"/>
        <end position="121"/>
    </location>
</feature>
<dbReference type="Pfam" id="PF01392">
    <property type="entry name" value="Fz"/>
    <property type="match status" value="1"/>
</dbReference>
<keyword evidence="11 15" id="KW-1015">Disulfide bond</keyword>
<dbReference type="InterPro" id="IPR015526">
    <property type="entry name" value="Frizzled/SFRP"/>
</dbReference>
<comment type="subcellular location">
    <subcellularLocation>
        <location evidence="1">Membrane</location>
        <topology evidence="1">Multi-pass membrane protein</topology>
    </subcellularLocation>
</comment>
<feature type="transmembrane region" description="Helical" evidence="17">
    <location>
        <begin position="544"/>
        <end position="567"/>
    </location>
</feature>
<feature type="transmembrane region" description="Helical" evidence="17">
    <location>
        <begin position="197"/>
        <end position="218"/>
    </location>
</feature>
<feature type="signal peptide" evidence="18">
    <location>
        <begin position="1"/>
        <end position="19"/>
    </location>
</feature>
<feature type="transmembrane region" description="Helical" evidence="17">
    <location>
        <begin position="435"/>
        <end position="452"/>
    </location>
</feature>
<dbReference type="Gene3D" id="1.20.1070.10">
    <property type="entry name" value="Rhodopsin 7-helix transmembrane proteins"/>
    <property type="match status" value="1"/>
</dbReference>
<feature type="chain" id="PRO_5041231843" description="Frizzled-4" evidence="18">
    <location>
        <begin position="20"/>
        <end position="671"/>
    </location>
</feature>
<evidence type="ECO:0000256" key="4">
    <source>
        <dbReference type="ARBA" id="ARBA00022473"/>
    </source>
</evidence>
<comment type="similarity">
    <text evidence="2">Belongs to the G-protein coupled receptor Fz/Smo family.</text>
</comment>